<evidence type="ECO:0000313" key="1">
    <source>
        <dbReference type="EMBL" id="KAL3070769.1"/>
    </source>
</evidence>
<reference evidence="1 2" key="1">
    <citation type="submission" date="2024-10" db="EMBL/GenBank/DDBJ databases">
        <authorList>
            <person name="Kim D."/>
        </authorList>
    </citation>
    <scope>NUCLEOTIDE SEQUENCE [LARGE SCALE GENOMIC DNA]</scope>
    <source>
        <strain evidence="1">Taebaek</strain>
    </source>
</reference>
<dbReference type="Proteomes" id="UP001620645">
    <property type="component" value="Unassembled WGS sequence"/>
</dbReference>
<dbReference type="PANTHER" id="PTHR14553:SF1">
    <property type="entry name" value="SIMILAR TO CHROMOSOME 1 OPEN READING FRAME 50"/>
    <property type="match status" value="1"/>
</dbReference>
<gene>
    <name evidence="1" type="ORF">niasHS_016635</name>
</gene>
<protein>
    <submittedName>
        <fullName evidence="1">Uncharacterized protein</fullName>
    </submittedName>
</protein>
<evidence type="ECO:0000313" key="2">
    <source>
        <dbReference type="Proteomes" id="UP001620645"/>
    </source>
</evidence>
<sequence length="214" mass="24247">MVDNNSKTRLDVVKSMENKVQITPRNVVPLADAHELVALANSIQSARDFVKCQAVGKLEMIAEQMEFLRKQAIEVLRKAQHDNELHCVECKVKKVYFLYQQCPADGGESPQQKCQEQQCRRRFFSLISPDEWGGECALAGRQMHFEGAYRLEFDQSWSRVQQNATDEATIETKMPNSGSQKMQILERVDKLLQASSSSSLMTASMELDGIEEAN</sequence>
<dbReference type="PANTHER" id="PTHR14553">
    <property type="entry name" value="UNCHARACTERIZED PROTEIN C1ORF50"/>
    <property type="match status" value="1"/>
</dbReference>
<dbReference type="InterPro" id="IPR019534">
    <property type="entry name" value="DUF2452"/>
</dbReference>
<dbReference type="Pfam" id="PF10504">
    <property type="entry name" value="DUF2452"/>
    <property type="match status" value="2"/>
</dbReference>
<name>A0ABD2HRK5_HETSC</name>
<keyword evidence="2" id="KW-1185">Reference proteome</keyword>
<proteinExistence type="predicted"/>
<dbReference type="EMBL" id="JBICCN010000405">
    <property type="protein sequence ID" value="KAL3070769.1"/>
    <property type="molecule type" value="Genomic_DNA"/>
</dbReference>
<comment type="caution">
    <text evidence="1">The sequence shown here is derived from an EMBL/GenBank/DDBJ whole genome shotgun (WGS) entry which is preliminary data.</text>
</comment>
<organism evidence="1 2">
    <name type="scientific">Heterodera schachtii</name>
    <name type="common">Sugarbeet cyst nematode worm</name>
    <name type="synonym">Tylenchus schachtii</name>
    <dbReference type="NCBI Taxonomy" id="97005"/>
    <lineage>
        <taxon>Eukaryota</taxon>
        <taxon>Metazoa</taxon>
        <taxon>Ecdysozoa</taxon>
        <taxon>Nematoda</taxon>
        <taxon>Chromadorea</taxon>
        <taxon>Rhabditida</taxon>
        <taxon>Tylenchina</taxon>
        <taxon>Tylenchomorpha</taxon>
        <taxon>Tylenchoidea</taxon>
        <taxon>Heteroderidae</taxon>
        <taxon>Heteroderinae</taxon>
        <taxon>Heterodera</taxon>
    </lineage>
</organism>
<accession>A0ABD2HRK5</accession>
<dbReference type="AlphaFoldDB" id="A0ABD2HRK5"/>